<evidence type="ECO:0000313" key="3">
    <source>
        <dbReference type="Proteomes" id="UP001152759"/>
    </source>
</evidence>
<reference evidence="2" key="1">
    <citation type="submission" date="2021-12" db="EMBL/GenBank/DDBJ databases">
        <authorList>
            <person name="King R."/>
        </authorList>
    </citation>
    <scope>NUCLEOTIDE SEQUENCE</scope>
</reference>
<feature type="region of interest" description="Disordered" evidence="1">
    <location>
        <begin position="232"/>
        <end position="254"/>
    </location>
</feature>
<name>A0A9P0A4E8_BEMTA</name>
<organism evidence="2 3">
    <name type="scientific">Bemisia tabaci</name>
    <name type="common">Sweetpotato whitefly</name>
    <name type="synonym">Aleurodes tabaci</name>
    <dbReference type="NCBI Taxonomy" id="7038"/>
    <lineage>
        <taxon>Eukaryota</taxon>
        <taxon>Metazoa</taxon>
        <taxon>Ecdysozoa</taxon>
        <taxon>Arthropoda</taxon>
        <taxon>Hexapoda</taxon>
        <taxon>Insecta</taxon>
        <taxon>Pterygota</taxon>
        <taxon>Neoptera</taxon>
        <taxon>Paraneoptera</taxon>
        <taxon>Hemiptera</taxon>
        <taxon>Sternorrhyncha</taxon>
        <taxon>Aleyrodoidea</taxon>
        <taxon>Aleyrodidae</taxon>
        <taxon>Aleyrodinae</taxon>
        <taxon>Bemisia</taxon>
    </lineage>
</organism>
<dbReference type="EMBL" id="OU963871">
    <property type="protein sequence ID" value="CAH0383181.1"/>
    <property type="molecule type" value="Genomic_DNA"/>
</dbReference>
<protein>
    <submittedName>
        <fullName evidence="2">Uncharacterized protein</fullName>
    </submittedName>
</protein>
<evidence type="ECO:0000256" key="1">
    <source>
        <dbReference type="SAM" id="MobiDB-lite"/>
    </source>
</evidence>
<dbReference type="CDD" id="cd14473">
    <property type="entry name" value="FERM_B-lobe"/>
    <property type="match status" value="1"/>
</dbReference>
<dbReference type="InterPro" id="IPR019748">
    <property type="entry name" value="FERM_central"/>
</dbReference>
<dbReference type="Proteomes" id="UP001152759">
    <property type="component" value="Chromosome 10"/>
</dbReference>
<evidence type="ECO:0000313" key="2">
    <source>
        <dbReference type="EMBL" id="CAH0383181.1"/>
    </source>
</evidence>
<feature type="compositionally biased region" description="Polar residues" evidence="1">
    <location>
        <begin position="245"/>
        <end position="254"/>
    </location>
</feature>
<dbReference type="AlphaFoldDB" id="A0A9P0A4E8"/>
<keyword evidence="3" id="KW-1185">Reference proteome</keyword>
<gene>
    <name evidence="2" type="ORF">BEMITA_LOCUS2650</name>
</gene>
<proteinExistence type="predicted"/>
<sequence>MEIGQRVRGQAGALSNTLEGQRVKVYYPRLRVTAIAKVYCKLEIPLSVVAETDRSGSLLQHVVGGELPCSKEEAAALAGIQLRIEESWGPPAVHIPISPDDPSGTLKPIAEDKPSPIIVACLRSSDNLTKVAVRLSFNAVRSWSDLALITTAAATDADLLKPRSHKQRATSPCPRPQSLSTIDAFRVPETKSLLTEGPLGLQLVARQPTPRRALPVEPRLNRPWTMERECSTTVADREQAPPCTELSSLTMLPD</sequence>
<accession>A0A9P0A4E8</accession>